<gene>
    <name evidence="2" type="ORF">ETU37_11275</name>
</gene>
<keyword evidence="2" id="KW-0808">Transferase</keyword>
<dbReference type="PANTHER" id="PTHR43861">
    <property type="entry name" value="TRANS-ACONITATE 2-METHYLTRANSFERASE-RELATED"/>
    <property type="match status" value="1"/>
</dbReference>
<dbReference type="Pfam" id="PF08242">
    <property type="entry name" value="Methyltransf_12"/>
    <property type="match status" value="1"/>
</dbReference>
<keyword evidence="3" id="KW-1185">Reference proteome</keyword>
<dbReference type="GO" id="GO:0008168">
    <property type="term" value="F:methyltransferase activity"/>
    <property type="evidence" value="ECO:0007669"/>
    <property type="project" value="UniProtKB-KW"/>
</dbReference>
<feature type="domain" description="Methyltransferase type 12" evidence="1">
    <location>
        <begin position="42"/>
        <end position="144"/>
    </location>
</feature>
<accession>A0A4Q5J071</accession>
<protein>
    <submittedName>
        <fullName evidence="2">Methyltransferase domain-containing protein</fullName>
    </submittedName>
</protein>
<dbReference type="EMBL" id="SDPU01000022">
    <property type="protein sequence ID" value="RYU11842.1"/>
    <property type="molecule type" value="Genomic_DNA"/>
</dbReference>
<dbReference type="GO" id="GO:0032259">
    <property type="term" value="P:methylation"/>
    <property type="evidence" value="ECO:0007669"/>
    <property type="project" value="UniProtKB-KW"/>
</dbReference>
<evidence type="ECO:0000313" key="2">
    <source>
        <dbReference type="EMBL" id="RYU11842.1"/>
    </source>
</evidence>
<dbReference type="InterPro" id="IPR029063">
    <property type="entry name" value="SAM-dependent_MTases_sf"/>
</dbReference>
<organism evidence="2 3">
    <name type="scientific">Nocardioides iriomotensis</name>
    <dbReference type="NCBI Taxonomy" id="715784"/>
    <lineage>
        <taxon>Bacteria</taxon>
        <taxon>Bacillati</taxon>
        <taxon>Actinomycetota</taxon>
        <taxon>Actinomycetes</taxon>
        <taxon>Propionibacteriales</taxon>
        <taxon>Nocardioidaceae</taxon>
        <taxon>Nocardioides</taxon>
    </lineage>
</organism>
<dbReference type="OrthoDB" id="3366024at2"/>
<dbReference type="AlphaFoldDB" id="A0A4Q5J071"/>
<dbReference type="SUPFAM" id="SSF53335">
    <property type="entry name" value="S-adenosyl-L-methionine-dependent methyltransferases"/>
    <property type="match status" value="1"/>
</dbReference>
<name>A0A4Q5J071_9ACTN</name>
<dbReference type="Gene3D" id="3.40.50.150">
    <property type="entry name" value="Vaccinia Virus protein VP39"/>
    <property type="match status" value="1"/>
</dbReference>
<evidence type="ECO:0000259" key="1">
    <source>
        <dbReference type="Pfam" id="PF08242"/>
    </source>
</evidence>
<dbReference type="RefSeq" id="WP_129987429.1">
    <property type="nucleotide sequence ID" value="NZ_SDPU01000022.1"/>
</dbReference>
<dbReference type="Proteomes" id="UP000291189">
    <property type="component" value="Unassembled WGS sequence"/>
</dbReference>
<comment type="caution">
    <text evidence="2">The sequence shown here is derived from an EMBL/GenBank/DDBJ whole genome shotgun (WGS) entry which is preliminary data.</text>
</comment>
<evidence type="ECO:0000313" key="3">
    <source>
        <dbReference type="Proteomes" id="UP000291189"/>
    </source>
</evidence>
<proteinExistence type="predicted"/>
<keyword evidence="2" id="KW-0489">Methyltransferase</keyword>
<sequence length="256" mass="25915">MPAETSLQRRSAARTAVVWGALRDVLGRVAGGGSGSGSARVVDVGGGTGGLAVRAAGLGHDVTVVDPSPDALAILARRADESGVADRVTAVQGDLGTLADGSLADRVPPGTADLVLCHGVLEIVDDVPAALASIAALLRPGGVLSLLVGQRHAAVVTRAMAGHFAQALAILDDTGSGTSGTGRRFTADEVATVLDEAGFDTDAMQAVRVFVDLVPSSQVDLEPGAAERLVALEQAVADRPEYLPLATQIHVVATRR</sequence>
<dbReference type="InterPro" id="IPR013217">
    <property type="entry name" value="Methyltransf_12"/>
</dbReference>
<reference evidence="2 3" key="1">
    <citation type="submission" date="2019-01" db="EMBL/GenBank/DDBJ databases">
        <title>Nocardioides guangzhouensis sp. nov., an actinobacterium isolated from soil.</title>
        <authorList>
            <person name="Fu Y."/>
            <person name="Cai Y."/>
            <person name="Lin Z."/>
            <person name="Chen P."/>
        </authorList>
    </citation>
    <scope>NUCLEOTIDE SEQUENCE [LARGE SCALE GENOMIC DNA]</scope>
    <source>
        <strain evidence="2 3">NBRC 105384</strain>
    </source>
</reference>